<dbReference type="OrthoDB" id="9802944at2"/>
<evidence type="ECO:0000259" key="2">
    <source>
        <dbReference type="PROSITE" id="PS50937"/>
    </source>
</evidence>
<dbReference type="GO" id="GO:0003700">
    <property type="term" value="F:DNA-binding transcription factor activity"/>
    <property type="evidence" value="ECO:0007669"/>
    <property type="project" value="InterPro"/>
</dbReference>
<dbReference type="CDD" id="cd01106">
    <property type="entry name" value="HTH_TipAL-Mta"/>
    <property type="match status" value="1"/>
</dbReference>
<dbReference type="AlphaFoldDB" id="K7A9N7"/>
<dbReference type="PANTHER" id="PTHR30204:SF90">
    <property type="entry name" value="HTH-TYPE TRANSCRIPTIONAL ACTIVATOR MTA"/>
    <property type="match status" value="1"/>
</dbReference>
<dbReference type="Pfam" id="PF13411">
    <property type="entry name" value="MerR_1"/>
    <property type="match status" value="1"/>
</dbReference>
<dbReference type="KEGG" id="gps:C427_3535"/>
<keyword evidence="1" id="KW-0238">DNA-binding</keyword>
<dbReference type="eggNOG" id="COG0789">
    <property type="taxonomic scope" value="Bacteria"/>
</dbReference>
<evidence type="ECO:0000313" key="4">
    <source>
        <dbReference type="Proteomes" id="UP000011864"/>
    </source>
</evidence>
<organism evidence="3 4">
    <name type="scientific">Paraglaciecola psychrophila 170</name>
    <dbReference type="NCBI Taxonomy" id="1129794"/>
    <lineage>
        <taxon>Bacteria</taxon>
        <taxon>Pseudomonadati</taxon>
        <taxon>Pseudomonadota</taxon>
        <taxon>Gammaproteobacteria</taxon>
        <taxon>Alteromonadales</taxon>
        <taxon>Alteromonadaceae</taxon>
        <taxon>Paraglaciecola</taxon>
    </lineage>
</organism>
<dbReference type="EMBL" id="CP003837">
    <property type="protein sequence ID" value="AGH45643.1"/>
    <property type="molecule type" value="Genomic_DNA"/>
</dbReference>
<dbReference type="SUPFAM" id="SSF46955">
    <property type="entry name" value="Putative DNA-binding domain"/>
    <property type="match status" value="1"/>
</dbReference>
<name>K7A9N7_9ALTE</name>
<dbReference type="PANTHER" id="PTHR30204">
    <property type="entry name" value="REDOX-CYCLING DRUG-SENSING TRANSCRIPTIONAL ACTIVATOR SOXR"/>
    <property type="match status" value="1"/>
</dbReference>
<dbReference type="PROSITE" id="PS50937">
    <property type="entry name" value="HTH_MERR_2"/>
    <property type="match status" value="1"/>
</dbReference>
<protein>
    <recommendedName>
        <fullName evidence="2">HTH merR-type domain-containing protein</fullName>
    </recommendedName>
</protein>
<gene>
    <name evidence="3" type="ORF">C427_3535</name>
</gene>
<sequence length="254" mass="30088">MGQLSKLSVRTLHFYYEKNLLKAKRNSNGYRFYSNYDAALLQQVIIYRQMDMRLEDIAAIIHADSFDLLSALQKQQELLIQRRENTDEMIKRIEVSIMMVKGEENLDVILKGLLQAKVDKWKSELKQYENGEKIFEAYGKISNDEIHDIKYEADEWTEHYMKVTHLHVNDGRVQALMKQAYVMMNSMLCKTIDDFRGANFEFTIETNAEARKDKLVVDIYETYQKGMAKHYFDATDYFAENTLKDNEEEYIHLR</sequence>
<reference evidence="3 4" key="1">
    <citation type="journal article" date="2013" name="Genome Announc.">
        <title>Complete Genome Sequence of Glaciecola psychrophila Strain 170T.</title>
        <authorList>
            <person name="Yin J."/>
            <person name="Chen J."/>
            <person name="Liu G."/>
            <person name="Yu Y."/>
            <person name="Song L."/>
            <person name="Wang X."/>
            <person name="Qu X."/>
        </authorList>
    </citation>
    <scope>NUCLEOTIDE SEQUENCE [LARGE SCALE GENOMIC DNA]</scope>
    <source>
        <strain evidence="3 4">170</strain>
    </source>
</reference>
<dbReference type="STRING" id="1129794.C427_3535"/>
<evidence type="ECO:0000256" key="1">
    <source>
        <dbReference type="ARBA" id="ARBA00023125"/>
    </source>
</evidence>
<dbReference type="InterPro" id="IPR009061">
    <property type="entry name" value="DNA-bd_dom_put_sf"/>
</dbReference>
<dbReference type="Gene3D" id="1.10.1660.10">
    <property type="match status" value="1"/>
</dbReference>
<feature type="domain" description="HTH merR-type" evidence="2">
    <location>
        <begin position="1"/>
        <end position="63"/>
    </location>
</feature>
<dbReference type="InterPro" id="IPR000551">
    <property type="entry name" value="MerR-type_HTH_dom"/>
</dbReference>
<dbReference type="GO" id="GO:0003677">
    <property type="term" value="F:DNA binding"/>
    <property type="evidence" value="ECO:0007669"/>
    <property type="project" value="UniProtKB-KW"/>
</dbReference>
<dbReference type="RefSeq" id="WP_007637669.1">
    <property type="nucleotide sequence ID" value="NC_020514.1"/>
</dbReference>
<dbReference type="SMART" id="SM00422">
    <property type="entry name" value="HTH_MERR"/>
    <property type="match status" value="1"/>
</dbReference>
<keyword evidence="4" id="KW-1185">Reference proteome</keyword>
<dbReference type="HOGENOM" id="CLU_1093488_0_0_6"/>
<dbReference type="PATRIC" id="fig|1129794.4.peg.3517"/>
<evidence type="ECO:0000313" key="3">
    <source>
        <dbReference type="EMBL" id="AGH45643.1"/>
    </source>
</evidence>
<dbReference type="Proteomes" id="UP000011864">
    <property type="component" value="Chromosome"/>
</dbReference>
<accession>K7A9N7</accession>
<proteinExistence type="predicted"/>
<dbReference type="InterPro" id="IPR047057">
    <property type="entry name" value="MerR_fam"/>
</dbReference>